<sequence length="38" mass="4235">MTCVAWFLLPVPSKSQDSGSMLSWHSYALSDTKESESK</sequence>
<dbReference type="EMBL" id="CM003528">
    <property type="protein sequence ID" value="RCV07721.1"/>
    <property type="molecule type" value="Genomic_DNA"/>
</dbReference>
<evidence type="ECO:0000313" key="1">
    <source>
        <dbReference type="EMBL" id="RCV07721.1"/>
    </source>
</evidence>
<organism evidence="1">
    <name type="scientific">Setaria italica</name>
    <name type="common">Foxtail millet</name>
    <name type="synonym">Panicum italicum</name>
    <dbReference type="NCBI Taxonomy" id="4555"/>
    <lineage>
        <taxon>Eukaryota</taxon>
        <taxon>Viridiplantae</taxon>
        <taxon>Streptophyta</taxon>
        <taxon>Embryophyta</taxon>
        <taxon>Tracheophyta</taxon>
        <taxon>Spermatophyta</taxon>
        <taxon>Magnoliopsida</taxon>
        <taxon>Liliopsida</taxon>
        <taxon>Poales</taxon>
        <taxon>Poaceae</taxon>
        <taxon>PACMAD clade</taxon>
        <taxon>Panicoideae</taxon>
        <taxon>Panicodae</taxon>
        <taxon>Paniceae</taxon>
        <taxon>Cenchrinae</taxon>
        <taxon>Setaria</taxon>
    </lineage>
</organism>
<protein>
    <submittedName>
        <fullName evidence="1">Uncharacterized protein</fullName>
    </submittedName>
</protein>
<name>A0A368PPL2_SETIT</name>
<dbReference type="AlphaFoldDB" id="A0A368PPL2"/>
<reference evidence="1" key="1">
    <citation type="journal article" date="2012" name="Nat. Biotechnol.">
        <title>Reference genome sequence of the model plant Setaria.</title>
        <authorList>
            <person name="Bennetzen J.L."/>
            <person name="Schmutz J."/>
            <person name="Wang H."/>
            <person name="Percifield R."/>
            <person name="Hawkins J."/>
            <person name="Pontaroli A.C."/>
            <person name="Estep M."/>
            <person name="Feng L."/>
            <person name="Vaughn J.N."/>
            <person name="Grimwood J."/>
            <person name="Jenkins J."/>
            <person name="Barry K."/>
            <person name="Lindquist E."/>
            <person name="Hellsten U."/>
            <person name="Deshpande S."/>
            <person name="Wang X."/>
            <person name="Wu X."/>
            <person name="Mitros T."/>
            <person name="Triplett J."/>
            <person name="Yang X."/>
            <person name="Ye C.Y."/>
            <person name="Mauro-Herrera M."/>
            <person name="Wang L."/>
            <person name="Li P."/>
            <person name="Sharma M."/>
            <person name="Sharma R."/>
            <person name="Ronald P.C."/>
            <person name="Panaud O."/>
            <person name="Kellogg E.A."/>
            <person name="Brutnell T.P."/>
            <person name="Doust A.N."/>
            <person name="Tuskan G.A."/>
            <person name="Rokhsar D."/>
            <person name="Devos K.M."/>
        </authorList>
    </citation>
    <scope>NUCLEOTIDE SEQUENCE [LARGE SCALE GENOMIC DNA]</scope>
    <source>
        <strain evidence="1">Yugu1</strain>
    </source>
</reference>
<proteinExistence type="predicted"/>
<reference evidence="1" key="2">
    <citation type="submission" date="2015-07" db="EMBL/GenBank/DDBJ databases">
        <authorList>
            <person name="Noorani M."/>
        </authorList>
    </citation>
    <scope>NUCLEOTIDE SEQUENCE</scope>
    <source>
        <strain evidence="1">Yugu1</strain>
    </source>
</reference>
<gene>
    <name evidence="1" type="ORF">SETIT_1G268400v2</name>
</gene>
<accession>A0A368PPL2</accession>